<reference evidence="2 3" key="1">
    <citation type="submission" date="2017-11" db="EMBL/GenBank/DDBJ databases">
        <title>De novo assembly and phasing of dikaryotic genomes from two isolates of Puccinia coronata f. sp. avenae, the causal agent of oat crown rust.</title>
        <authorList>
            <person name="Miller M.E."/>
            <person name="Zhang Y."/>
            <person name="Omidvar V."/>
            <person name="Sperschneider J."/>
            <person name="Schwessinger B."/>
            <person name="Raley C."/>
            <person name="Palmer J.M."/>
            <person name="Garnica D."/>
            <person name="Upadhyaya N."/>
            <person name="Rathjen J."/>
            <person name="Taylor J.M."/>
            <person name="Park R.F."/>
            <person name="Dodds P.N."/>
            <person name="Hirsch C.D."/>
            <person name="Kianian S.F."/>
            <person name="Figueroa M."/>
        </authorList>
    </citation>
    <scope>NUCLEOTIDE SEQUENCE [LARGE SCALE GENOMIC DNA]</scope>
    <source>
        <strain evidence="2">12NC29</strain>
    </source>
</reference>
<dbReference type="EMBL" id="PGCJ01000911">
    <property type="protein sequence ID" value="PLW14831.1"/>
    <property type="molecule type" value="Genomic_DNA"/>
</dbReference>
<keyword evidence="3" id="KW-1185">Reference proteome</keyword>
<name>A0A2N5SNQ8_9BASI</name>
<feature type="region of interest" description="Disordered" evidence="1">
    <location>
        <begin position="68"/>
        <end position="97"/>
    </location>
</feature>
<accession>A0A2N5SNQ8</accession>
<evidence type="ECO:0000313" key="3">
    <source>
        <dbReference type="Proteomes" id="UP000235388"/>
    </source>
</evidence>
<feature type="region of interest" description="Disordered" evidence="1">
    <location>
        <begin position="1"/>
        <end position="25"/>
    </location>
</feature>
<protein>
    <submittedName>
        <fullName evidence="2">Uncharacterized protein</fullName>
    </submittedName>
</protein>
<gene>
    <name evidence="2" type="ORF">PCANC_18173</name>
</gene>
<organism evidence="2 3">
    <name type="scientific">Puccinia coronata f. sp. avenae</name>
    <dbReference type="NCBI Taxonomy" id="200324"/>
    <lineage>
        <taxon>Eukaryota</taxon>
        <taxon>Fungi</taxon>
        <taxon>Dikarya</taxon>
        <taxon>Basidiomycota</taxon>
        <taxon>Pucciniomycotina</taxon>
        <taxon>Pucciniomycetes</taxon>
        <taxon>Pucciniales</taxon>
        <taxon>Pucciniaceae</taxon>
        <taxon>Puccinia</taxon>
    </lineage>
</organism>
<dbReference type="Proteomes" id="UP000235388">
    <property type="component" value="Unassembled WGS sequence"/>
</dbReference>
<comment type="caution">
    <text evidence="2">The sequence shown here is derived from an EMBL/GenBank/DDBJ whole genome shotgun (WGS) entry which is preliminary data.</text>
</comment>
<sequence length="97" mass="10638">MSKIRIQGARLEPYPHLRGSAGQPMDALLDGAKTVQNLVAWEPSRSQPLTGKHLDSLLEPSMKLLVDGSKLDRPGEKMRGSSWAKRNLQGLNPQPSP</sequence>
<evidence type="ECO:0000256" key="1">
    <source>
        <dbReference type="SAM" id="MobiDB-lite"/>
    </source>
</evidence>
<dbReference type="AlphaFoldDB" id="A0A2N5SNQ8"/>
<evidence type="ECO:0000313" key="2">
    <source>
        <dbReference type="EMBL" id="PLW14831.1"/>
    </source>
</evidence>
<feature type="compositionally biased region" description="Basic and acidic residues" evidence="1">
    <location>
        <begin position="69"/>
        <end position="79"/>
    </location>
</feature>
<proteinExistence type="predicted"/>